<sequence>MARSPRIVCLDTTVVTPDGVPLATDVTVADDGERHPVLLFRTPYGRASVRGAHDAIGLARLGWAVVTQDVRGRWDSGGAFLPFRSERADGAHTIAWCASQPWSNGAVVMAGASYNGFTQWLALADRPTPLRAIAPAVSGPSVRDAVYEGGALQYGVFTAWTLGIGALGSASLDRAVVAAALAELDGWPRSLSEGIEKSTLPQISPDWTRWLDPEDEALWSSLDATPAVSGLDIAGYHLAGWHDLFCESTLRGYQLLTGESADERTRRRQRLVVGPWSHASMLRRSTGDLDFGVAAQGEFNGLLEEQVAFLTGAVAGHDVPSGVRVFVMGTNRWLDLAAWPPPSDPTPLFLTHEDGQRRLRWSPAQTEGTDRYRHDPTNPVPTIGGRTLHPTPPQAGPLDQRVLDSRPDVVIYTSDPLERDLTIIGTVEAHVVLSSTAEETDVTVKLVDVHPDGAAMLVVDSIRRVQTTPGRPQQVDLTVGSTALTFRAGHRIRVEIASSNYPRFDTCEAAEQTIHHGGRAASRIVLPVVGATVMAS</sequence>
<comment type="caution">
    <text evidence="4">The sequence shown here is derived from an EMBL/GenBank/DDBJ whole genome shotgun (WGS) entry which is preliminary data.</text>
</comment>
<evidence type="ECO:0000313" key="5">
    <source>
        <dbReference type="Proteomes" id="UP000256485"/>
    </source>
</evidence>
<evidence type="ECO:0000256" key="2">
    <source>
        <dbReference type="SAM" id="MobiDB-lite"/>
    </source>
</evidence>
<protein>
    <recommendedName>
        <fullName evidence="3">Xaa-Pro dipeptidyl-peptidase C-terminal domain-containing protein</fullName>
    </recommendedName>
</protein>
<dbReference type="InterPro" id="IPR008979">
    <property type="entry name" value="Galactose-bd-like_sf"/>
</dbReference>
<dbReference type="InterPro" id="IPR005674">
    <property type="entry name" value="CocE/Ser_esterase"/>
</dbReference>
<dbReference type="EMBL" id="QTUC01000001">
    <property type="protein sequence ID" value="REF34972.1"/>
    <property type="molecule type" value="Genomic_DNA"/>
</dbReference>
<proteinExistence type="predicted"/>
<dbReference type="InterPro" id="IPR000383">
    <property type="entry name" value="Xaa-Pro-like_dom"/>
</dbReference>
<dbReference type="GO" id="GO:0008239">
    <property type="term" value="F:dipeptidyl-peptidase activity"/>
    <property type="evidence" value="ECO:0007669"/>
    <property type="project" value="InterPro"/>
</dbReference>
<dbReference type="Gene3D" id="1.10.3020.10">
    <property type="entry name" value="alpha-amino acid ester hydrolase ( Helical cap domain)"/>
    <property type="match status" value="1"/>
</dbReference>
<dbReference type="RefSeq" id="WP_170152465.1">
    <property type="nucleotide sequence ID" value="NZ_QTUC01000001.1"/>
</dbReference>
<dbReference type="Proteomes" id="UP000256485">
    <property type="component" value="Unassembled WGS sequence"/>
</dbReference>
<keyword evidence="1" id="KW-0378">Hydrolase</keyword>
<reference evidence="4 5" key="1">
    <citation type="submission" date="2018-08" db="EMBL/GenBank/DDBJ databases">
        <title>Sequencing the genomes of 1000 actinobacteria strains.</title>
        <authorList>
            <person name="Klenk H.-P."/>
        </authorList>
    </citation>
    <scope>NUCLEOTIDE SEQUENCE [LARGE SCALE GENOMIC DNA]</scope>
    <source>
        <strain evidence="4 5">DSM 22891</strain>
    </source>
</reference>
<dbReference type="Pfam" id="PF02129">
    <property type="entry name" value="Peptidase_S15"/>
    <property type="match status" value="1"/>
</dbReference>
<name>A0A3D9UZK8_THECX</name>
<dbReference type="SMART" id="SM00939">
    <property type="entry name" value="PepX_C"/>
    <property type="match status" value="1"/>
</dbReference>
<evidence type="ECO:0000313" key="4">
    <source>
        <dbReference type="EMBL" id="REF34972.1"/>
    </source>
</evidence>
<dbReference type="InterPro" id="IPR029058">
    <property type="entry name" value="AB_hydrolase_fold"/>
</dbReference>
<evidence type="ECO:0000256" key="1">
    <source>
        <dbReference type="ARBA" id="ARBA00022801"/>
    </source>
</evidence>
<evidence type="ECO:0000259" key="3">
    <source>
        <dbReference type="SMART" id="SM00939"/>
    </source>
</evidence>
<organism evidence="4 5">
    <name type="scientific">Thermasporomyces composti</name>
    <dbReference type="NCBI Taxonomy" id="696763"/>
    <lineage>
        <taxon>Bacteria</taxon>
        <taxon>Bacillati</taxon>
        <taxon>Actinomycetota</taxon>
        <taxon>Actinomycetes</taxon>
        <taxon>Propionibacteriales</taxon>
        <taxon>Nocardioidaceae</taxon>
        <taxon>Thermasporomyces</taxon>
    </lineage>
</organism>
<dbReference type="AlphaFoldDB" id="A0A3D9UZK8"/>
<accession>A0A3D9UZK8</accession>
<dbReference type="SUPFAM" id="SSF53474">
    <property type="entry name" value="alpha/beta-Hydrolases"/>
    <property type="match status" value="1"/>
</dbReference>
<dbReference type="InterPro" id="IPR013736">
    <property type="entry name" value="Xaa-Pro_dipept_C"/>
</dbReference>
<keyword evidence="5" id="KW-1185">Reference proteome</keyword>
<dbReference type="Pfam" id="PF08530">
    <property type="entry name" value="PepX_C"/>
    <property type="match status" value="1"/>
</dbReference>
<dbReference type="NCBIfam" id="TIGR00976">
    <property type="entry name" value="CocE_NonD"/>
    <property type="match status" value="1"/>
</dbReference>
<dbReference type="Gene3D" id="2.60.120.260">
    <property type="entry name" value="Galactose-binding domain-like"/>
    <property type="match status" value="1"/>
</dbReference>
<feature type="region of interest" description="Disordered" evidence="2">
    <location>
        <begin position="366"/>
        <end position="398"/>
    </location>
</feature>
<dbReference type="Gene3D" id="3.40.50.1820">
    <property type="entry name" value="alpha/beta hydrolase"/>
    <property type="match status" value="1"/>
</dbReference>
<dbReference type="SUPFAM" id="SSF49785">
    <property type="entry name" value="Galactose-binding domain-like"/>
    <property type="match status" value="1"/>
</dbReference>
<gene>
    <name evidence="4" type="ORF">DFJ64_0341</name>
</gene>
<feature type="domain" description="Xaa-Pro dipeptidyl-peptidase C-terminal" evidence="3">
    <location>
        <begin position="307"/>
        <end position="525"/>
    </location>
</feature>